<dbReference type="PANTHER" id="PTHR34408">
    <property type="entry name" value="FAMILY PROTEIN, PUTATIVE-RELATED"/>
    <property type="match status" value="1"/>
</dbReference>
<proteinExistence type="predicted"/>
<reference evidence="3 4" key="1">
    <citation type="submission" date="2023-08" db="EMBL/GenBank/DDBJ databases">
        <authorList>
            <person name="Dale J."/>
        </authorList>
    </citation>
    <scope>NUCLEOTIDE SEQUENCE [LARGE SCALE GENOMIC DNA]</scope>
    <source>
        <strain evidence="3 4">2023EL-00788</strain>
    </source>
</reference>
<dbReference type="InterPro" id="IPR023346">
    <property type="entry name" value="Lysozyme-like_dom_sf"/>
</dbReference>
<dbReference type="PANTHER" id="PTHR34408:SF1">
    <property type="entry name" value="GLYCOSYL HYDROLASE FAMILY 19 DOMAIN-CONTAINING PROTEIN HI_1415"/>
    <property type="match status" value="1"/>
</dbReference>
<keyword evidence="2" id="KW-1133">Transmembrane helix</keyword>
<feature type="transmembrane region" description="Helical" evidence="2">
    <location>
        <begin position="51"/>
        <end position="70"/>
    </location>
</feature>
<dbReference type="InterPro" id="IPR052354">
    <property type="entry name" value="Cell_Wall_Dynamics_Protein"/>
</dbReference>
<evidence type="ECO:0008006" key="5">
    <source>
        <dbReference type="Google" id="ProtNLM"/>
    </source>
</evidence>
<dbReference type="Gene3D" id="1.10.530.10">
    <property type="match status" value="1"/>
</dbReference>
<evidence type="ECO:0000256" key="1">
    <source>
        <dbReference type="SAM" id="MobiDB-lite"/>
    </source>
</evidence>
<sequence>MNEITLGTALPALILCGMAGMVGQAIRAVVGLRKAGYLQIEAGDSKQSFSASYLMVTLMIGFIAGSLSGLTMGLDTFAGKFPTESLMAVVAAGYAGVDFIEGSFNSRIKSAVSPYIGPDANKTDAGGTAGSADTGNVTASAPVVPSPPPQLAPASASTTLPQSPLGSALKQVSPRLNIDIWAPALANAFTHYELHSDRRIAAAVGQFMVEAGSTFSELEENLRYTTLSQLMKIFGNHFKDEQEAELFLRQPVKLANRVYANRLGNGDEASGDGYRYRGRGLIQLTGKSEFQEFAEFINMPVEEAAEWCKNPEGAAVSGCWYLKTRNCLPLADDWDLVTLTERVNGKAKVNLEERIAFSKAMLKALS</sequence>
<dbReference type="EMBL" id="JAVDKS010000003">
    <property type="protein sequence ID" value="MDQ2256165.1"/>
    <property type="molecule type" value="Genomic_DNA"/>
</dbReference>
<organism evidence="3 4">
    <name type="scientific">Enterobacter soli</name>
    <dbReference type="NCBI Taxonomy" id="885040"/>
    <lineage>
        <taxon>Bacteria</taxon>
        <taxon>Pseudomonadati</taxon>
        <taxon>Pseudomonadota</taxon>
        <taxon>Gammaproteobacteria</taxon>
        <taxon>Enterobacterales</taxon>
        <taxon>Enterobacteriaceae</taxon>
        <taxon>Enterobacter</taxon>
    </lineage>
</organism>
<dbReference type="RefSeq" id="WP_306683720.1">
    <property type="nucleotide sequence ID" value="NZ_JAVDKR010000006.1"/>
</dbReference>
<keyword evidence="2" id="KW-0812">Transmembrane</keyword>
<accession>A0AAW8H5B0</accession>
<dbReference type="AlphaFoldDB" id="A0AAW8H5B0"/>
<comment type="caution">
    <text evidence="3">The sequence shown here is derived from an EMBL/GenBank/DDBJ whole genome shotgun (WGS) entry which is preliminary data.</text>
</comment>
<evidence type="ECO:0000313" key="4">
    <source>
        <dbReference type="Proteomes" id="UP001225042"/>
    </source>
</evidence>
<keyword evidence="4" id="KW-1185">Reference proteome</keyword>
<feature type="compositionally biased region" description="Low complexity" evidence="1">
    <location>
        <begin position="123"/>
        <end position="143"/>
    </location>
</feature>
<dbReference type="SUPFAM" id="SSF53955">
    <property type="entry name" value="Lysozyme-like"/>
    <property type="match status" value="1"/>
</dbReference>
<evidence type="ECO:0000256" key="2">
    <source>
        <dbReference type="SAM" id="Phobius"/>
    </source>
</evidence>
<dbReference type="Proteomes" id="UP001225042">
    <property type="component" value="Unassembled WGS sequence"/>
</dbReference>
<feature type="region of interest" description="Disordered" evidence="1">
    <location>
        <begin position="122"/>
        <end position="159"/>
    </location>
</feature>
<protein>
    <recommendedName>
        <fullName evidence="5">Glycoside hydrolase family 19 catalytic domain-containing protein</fullName>
    </recommendedName>
</protein>
<gene>
    <name evidence="3" type="ORF">RBJ67_08390</name>
</gene>
<evidence type="ECO:0000313" key="3">
    <source>
        <dbReference type="EMBL" id="MDQ2256165.1"/>
    </source>
</evidence>
<name>A0AAW8H5B0_9ENTR</name>
<keyword evidence="2" id="KW-0472">Membrane</keyword>